<evidence type="ECO:0000313" key="2">
    <source>
        <dbReference type="EMBL" id="MZR30337.1"/>
    </source>
</evidence>
<dbReference type="EMBL" id="WTUW01000002">
    <property type="protein sequence ID" value="MZR30337.1"/>
    <property type="molecule type" value="Genomic_DNA"/>
</dbReference>
<protein>
    <recommendedName>
        <fullName evidence="1">Hda lid domain-containing protein</fullName>
    </recommendedName>
</protein>
<dbReference type="AlphaFoldDB" id="A0A6L8W7W1"/>
<feature type="domain" description="Hda lid" evidence="1">
    <location>
        <begin position="167"/>
        <end position="218"/>
    </location>
</feature>
<dbReference type="InterPro" id="IPR055199">
    <property type="entry name" value="Hda_lid"/>
</dbReference>
<name>A0A6L8W7W1_9PROT</name>
<gene>
    <name evidence="2" type="ORF">GQE98_06770</name>
</gene>
<comment type="caution">
    <text evidence="2">The sequence shown here is derived from an EMBL/GenBank/DDBJ whole genome shotgun (WGS) entry which is preliminary data.</text>
</comment>
<evidence type="ECO:0000313" key="3">
    <source>
        <dbReference type="Proteomes" id="UP000476030"/>
    </source>
</evidence>
<evidence type="ECO:0000259" key="1">
    <source>
        <dbReference type="Pfam" id="PF22688"/>
    </source>
</evidence>
<reference evidence="2 3" key="1">
    <citation type="submission" date="2019-12" db="EMBL/GenBank/DDBJ databases">
        <title>Snethiella sp. nov. sp. isolated from sea sand.</title>
        <authorList>
            <person name="Kim J."/>
            <person name="Jeong S.E."/>
            <person name="Jung H.S."/>
            <person name="Jeon C.O."/>
        </authorList>
    </citation>
    <scope>NUCLEOTIDE SEQUENCE [LARGE SCALE GENOMIC DNA]</scope>
    <source>
        <strain evidence="2 3">DP05</strain>
    </source>
</reference>
<dbReference type="GO" id="GO:0005886">
    <property type="term" value="C:plasma membrane"/>
    <property type="evidence" value="ECO:0007669"/>
    <property type="project" value="TreeGrafter"/>
</dbReference>
<dbReference type="InterPro" id="IPR027417">
    <property type="entry name" value="P-loop_NTPase"/>
</dbReference>
<organism evidence="2 3">
    <name type="scientific">Sneathiella litorea</name>
    <dbReference type="NCBI Taxonomy" id="2606216"/>
    <lineage>
        <taxon>Bacteria</taxon>
        <taxon>Pseudomonadati</taxon>
        <taxon>Pseudomonadota</taxon>
        <taxon>Alphaproteobacteria</taxon>
        <taxon>Sneathiellales</taxon>
        <taxon>Sneathiellaceae</taxon>
        <taxon>Sneathiella</taxon>
    </lineage>
</organism>
<dbReference type="GO" id="GO:0003688">
    <property type="term" value="F:DNA replication origin binding"/>
    <property type="evidence" value="ECO:0007669"/>
    <property type="project" value="TreeGrafter"/>
</dbReference>
<keyword evidence="3" id="KW-1185">Reference proteome</keyword>
<dbReference type="Gene3D" id="3.40.50.300">
    <property type="entry name" value="P-loop containing nucleotide triphosphate hydrolases"/>
    <property type="match status" value="1"/>
</dbReference>
<dbReference type="Proteomes" id="UP000476030">
    <property type="component" value="Unassembled WGS sequence"/>
</dbReference>
<sequence>MQPAQIPMNFQFRAATGREDFLVTPANEDAVAWIDKWPDWPMRSLLLVGPSGSGKTHLTQVWQTRNDAQIIEAGKLDHLGIEEISRLAAGPLAIEDIGPGLKEDILFHLFNLVQEKGGSLLLTALSPPGAWGLTLADLSSRLGTVPIGRIDEPDDALFAALVVKLFSDRQLAVTPDVVQYIVQRLERSFAEARRFVMRLDNSALAKKRKITISLLREVFKEEQG</sequence>
<dbReference type="SUPFAM" id="SSF52540">
    <property type="entry name" value="P-loop containing nucleoside triphosphate hydrolases"/>
    <property type="match status" value="1"/>
</dbReference>
<proteinExistence type="predicted"/>
<dbReference type="GO" id="GO:0006270">
    <property type="term" value="P:DNA replication initiation"/>
    <property type="evidence" value="ECO:0007669"/>
    <property type="project" value="TreeGrafter"/>
</dbReference>
<dbReference type="PANTHER" id="PTHR30050:SF5">
    <property type="entry name" value="DNAA REGULATORY INACTIVATOR HDA"/>
    <property type="match status" value="1"/>
</dbReference>
<dbReference type="Gene3D" id="1.10.8.60">
    <property type="match status" value="1"/>
</dbReference>
<dbReference type="Pfam" id="PF22688">
    <property type="entry name" value="Hda_lid"/>
    <property type="match status" value="1"/>
</dbReference>
<dbReference type="RefSeq" id="WP_161314930.1">
    <property type="nucleotide sequence ID" value="NZ_WTUW01000002.1"/>
</dbReference>
<accession>A0A6L8W7W1</accession>
<dbReference type="PANTHER" id="PTHR30050">
    <property type="entry name" value="CHROMOSOMAL REPLICATION INITIATOR PROTEIN DNAA"/>
    <property type="match status" value="1"/>
</dbReference>